<dbReference type="KEGG" id="amuc:Pan181_45690"/>
<organism evidence="1 2">
    <name type="scientific">Aeoliella mucimassa</name>
    <dbReference type="NCBI Taxonomy" id="2527972"/>
    <lineage>
        <taxon>Bacteria</taxon>
        <taxon>Pseudomonadati</taxon>
        <taxon>Planctomycetota</taxon>
        <taxon>Planctomycetia</taxon>
        <taxon>Pirellulales</taxon>
        <taxon>Lacipirellulaceae</taxon>
        <taxon>Aeoliella</taxon>
    </lineage>
</organism>
<evidence type="ECO:0000313" key="2">
    <source>
        <dbReference type="Proteomes" id="UP000315750"/>
    </source>
</evidence>
<dbReference type="EMBL" id="CP036278">
    <property type="protein sequence ID" value="QDU58335.1"/>
    <property type="molecule type" value="Genomic_DNA"/>
</dbReference>
<sequence>MSRTDGVAFETYVYASPCRCEACGSWNQCARGCVVGREFLGHWSIASVIGEAEKLWLGGHTPLFLQQFYRGDGSAGVVVPTCGACGNVRGFASVGDVLEMLETDAGMIVPVPNGRGVLLNVHWDYDDDVAECFQELYDFLEVGGNDG</sequence>
<dbReference type="Proteomes" id="UP000315750">
    <property type="component" value="Chromosome"/>
</dbReference>
<accession>A0A518AUF7</accession>
<name>A0A518AUF7_9BACT</name>
<keyword evidence="2" id="KW-1185">Reference proteome</keyword>
<protein>
    <submittedName>
        <fullName evidence="1">Uncharacterized protein</fullName>
    </submittedName>
</protein>
<proteinExistence type="predicted"/>
<dbReference type="RefSeq" id="WP_145250130.1">
    <property type="nucleotide sequence ID" value="NZ_CP036278.1"/>
</dbReference>
<reference evidence="1 2" key="1">
    <citation type="submission" date="2019-02" db="EMBL/GenBank/DDBJ databases">
        <title>Deep-cultivation of Planctomycetes and their phenomic and genomic characterization uncovers novel biology.</title>
        <authorList>
            <person name="Wiegand S."/>
            <person name="Jogler M."/>
            <person name="Boedeker C."/>
            <person name="Pinto D."/>
            <person name="Vollmers J."/>
            <person name="Rivas-Marin E."/>
            <person name="Kohn T."/>
            <person name="Peeters S.H."/>
            <person name="Heuer A."/>
            <person name="Rast P."/>
            <person name="Oberbeckmann S."/>
            <person name="Bunk B."/>
            <person name="Jeske O."/>
            <person name="Meyerdierks A."/>
            <person name="Storesund J.E."/>
            <person name="Kallscheuer N."/>
            <person name="Luecker S."/>
            <person name="Lage O.M."/>
            <person name="Pohl T."/>
            <person name="Merkel B.J."/>
            <person name="Hornburger P."/>
            <person name="Mueller R.-W."/>
            <person name="Bruemmer F."/>
            <person name="Labrenz M."/>
            <person name="Spormann A.M."/>
            <person name="Op den Camp H."/>
            <person name="Overmann J."/>
            <person name="Amann R."/>
            <person name="Jetten M.S.M."/>
            <person name="Mascher T."/>
            <person name="Medema M.H."/>
            <person name="Devos D.P."/>
            <person name="Kaster A.-K."/>
            <person name="Ovreas L."/>
            <person name="Rohde M."/>
            <person name="Galperin M.Y."/>
            <person name="Jogler C."/>
        </authorList>
    </citation>
    <scope>NUCLEOTIDE SEQUENCE [LARGE SCALE GENOMIC DNA]</scope>
    <source>
        <strain evidence="1 2">Pan181</strain>
    </source>
</reference>
<evidence type="ECO:0000313" key="1">
    <source>
        <dbReference type="EMBL" id="QDU58335.1"/>
    </source>
</evidence>
<gene>
    <name evidence="1" type="ORF">Pan181_45690</name>
</gene>
<dbReference type="AlphaFoldDB" id="A0A518AUF7"/>